<accession>A0A1G7C936</accession>
<evidence type="ECO:0000256" key="5">
    <source>
        <dbReference type="ARBA" id="ARBA00023136"/>
    </source>
</evidence>
<evidence type="ECO:0000256" key="2">
    <source>
        <dbReference type="ARBA" id="ARBA00022475"/>
    </source>
</evidence>
<keyword evidence="3 6" id="KW-0812">Transmembrane</keyword>
<dbReference type="PANTHER" id="PTHR12677">
    <property type="entry name" value="GOLGI APPARATUS MEMBRANE PROTEIN TVP38-RELATED"/>
    <property type="match status" value="1"/>
</dbReference>
<gene>
    <name evidence="9" type="ORF">SAMN04488239_117109</name>
</gene>
<feature type="compositionally biased region" description="Basic and acidic residues" evidence="7">
    <location>
        <begin position="28"/>
        <end position="39"/>
    </location>
</feature>
<evidence type="ECO:0000313" key="10">
    <source>
        <dbReference type="Proteomes" id="UP000199628"/>
    </source>
</evidence>
<proteinExistence type="inferred from homology"/>
<feature type="transmembrane region" description="Helical" evidence="6">
    <location>
        <begin position="54"/>
        <end position="74"/>
    </location>
</feature>
<sequence length="281" mass="30304">MLLDQPGVKGLFRNHRRLHVKRTMPTNKDNDSDPSRKPMSETANASRRWGLRHLPLIVILTIALIGGVLLRDYLTFETLAANRDVLIGFRDAHYGALAAIFVCVYVLIVAFSLPGAAVASMTGGFLFGLLAGTVLNVVSATIGAMLIFLAARAGLGAVLTARLETSEGTVRRLKEGLRENEISVLFLLRLIPAVPFFAANLIPALVGVKFRNYVLTTALGIIPGAIVFTWIGVGLGEVFDRGEKPDLSLLREPFVLGPILGLCVLAALPIVIKAFRGRRGV</sequence>
<evidence type="ECO:0000256" key="3">
    <source>
        <dbReference type="ARBA" id="ARBA00022692"/>
    </source>
</evidence>
<feature type="transmembrane region" description="Helical" evidence="6">
    <location>
        <begin position="94"/>
        <end position="113"/>
    </location>
</feature>
<keyword evidence="5 6" id="KW-0472">Membrane</keyword>
<feature type="transmembrane region" description="Helical" evidence="6">
    <location>
        <begin position="255"/>
        <end position="275"/>
    </location>
</feature>
<keyword evidence="2 6" id="KW-1003">Cell membrane</keyword>
<dbReference type="GO" id="GO:0005886">
    <property type="term" value="C:plasma membrane"/>
    <property type="evidence" value="ECO:0007669"/>
    <property type="project" value="UniProtKB-SubCell"/>
</dbReference>
<feature type="transmembrane region" description="Helical" evidence="6">
    <location>
        <begin position="125"/>
        <end position="151"/>
    </location>
</feature>
<dbReference type="InterPro" id="IPR032816">
    <property type="entry name" value="VTT_dom"/>
</dbReference>
<dbReference type="AlphaFoldDB" id="A0A1G7C936"/>
<comment type="subcellular location">
    <subcellularLocation>
        <location evidence="1 6">Cell membrane</location>
        <topology evidence="1 6">Multi-pass membrane protein</topology>
    </subcellularLocation>
</comment>
<organism evidence="9 10">
    <name type="scientific">Ruegeria marina</name>
    <dbReference type="NCBI Taxonomy" id="639004"/>
    <lineage>
        <taxon>Bacteria</taxon>
        <taxon>Pseudomonadati</taxon>
        <taxon>Pseudomonadota</taxon>
        <taxon>Alphaproteobacteria</taxon>
        <taxon>Rhodobacterales</taxon>
        <taxon>Roseobacteraceae</taxon>
        <taxon>Ruegeria</taxon>
    </lineage>
</organism>
<feature type="transmembrane region" description="Helical" evidence="6">
    <location>
        <begin position="182"/>
        <end position="206"/>
    </location>
</feature>
<keyword evidence="10" id="KW-1185">Reference proteome</keyword>
<evidence type="ECO:0000256" key="1">
    <source>
        <dbReference type="ARBA" id="ARBA00004651"/>
    </source>
</evidence>
<comment type="similarity">
    <text evidence="6">Belongs to the TVP38/TMEM64 family.</text>
</comment>
<protein>
    <recommendedName>
        <fullName evidence="6">TVP38/TMEM64 family membrane protein</fullName>
    </recommendedName>
</protein>
<reference evidence="10" key="1">
    <citation type="submission" date="2016-10" db="EMBL/GenBank/DDBJ databases">
        <authorList>
            <person name="Varghese N."/>
            <person name="Submissions S."/>
        </authorList>
    </citation>
    <scope>NUCLEOTIDE SEQUENCE [LARGE SCALE GENOMIC DNA]</scope>
    <source>
        <strain evidence="10">CGMCC 1.9108</strain>
    </source>
</reference>
<evidence type="ECO:0000313" key="9">
    <source>
        <dbReference type="EMBL" id="SDE34935.1"/>
    </source>
</evidence>
<name>A0A1G7C936_9RHOB</name>
<evidence type="ECO:0000256" key="7">
    <source>
        <dbReference type="SAM" id="MobiDB-lite"/>
    </source>
</evidence>
<dbReference type="Proteomes" id="UP000199628">
    <property type="component" value="Unassembled WGS sequence"/>
</dbReference>
<keyword evidence="4 6" id="KW-1133">Transmembrane helix</keyword>
<evidence type="ECO:0000256" key="4">
    <source>
        <dbReference type="ARBA" id="ARBA00022989"/>
    </source>
</evidence>
<dbReference type="STRING" id="639004.SAMN04488239_117109"/>
<feature type="region of interest" description="Disordered" evidence="7">
    <location>
        <begin position="22"/>
        <end position="44"/>
    </location>
</feature>
<evidence type="ECO:0000256" key="6">
    <source>
        <dbReference type="RuleBase" id="RU366058"/>
    </source>
</evidence>
<feature type="domain" description="VTT" evidence="8">
    <location>
        <begin position="114"/>
        <end position="232"/>
    </location>
</feature>
<dbReference type="Pfam" id="PF09335">
    <property type="entry name" value="VTT_dom"/>
    <property type="match status" value="1"/>
</dbReference>
<dbReference type="PANTHER" id="PTHR12677:SF59">
    <property type="entry name" value="GOLGI APPARATUS MEMBRANE PROTEIN TVP38-RELATED"/>
    <property type="match status" value="1"/>
</dbReference>
<dbReference type="EMBL" id="FMZV01000017">
    <property type="protein sequence ID" value="SDE34935.1"/>
    <property type="molecule type" value="Genomic_DNA"/>
</dbReference>
<dbReference type="InterPro" id="IPR015414">
    <property type="entry name" value="TMEM64"/>
</dbReference>
<evidence type="ECO:0000259" key="8">
    <source>
        <dbReference type="Pfam" id="PF09335"/>
    </source>
</evidence>
<feature type="transmembrane region" description="Helical" evidence="6">
    <location>
        <begin position="213"/>
        <end position="235"/>
    </location>
</feature>